<evidence type="ECO:0000313" key="1">
    <source>
        <dbReference type="EMBL" id="TDG11891.1"/>
    </source>
</evidence>
<comment type="caution">
    <text evidence="1">The sequence shown here is derived from an EMBL/GenBank/DDBJ whole genome shotgun (WGS) entry which is preliminary data.</text>
</comment>
<reference evidence="1 2" key="1">
    <citation type="submission" date="2019-03" db="EMBL/GenBank/DDBJ databases">
        <title>Seongchinamella monodicae gen. nov., sp. nov., a novel member of the Gammaproteobacteria isolated from a tidal mudflat of beach.</title>
        <authorList>
            <person name="Yang H.G."/>
            <person name="Kang J.W."/>
            <person name="Lee S.D."/>
        </authorList>
    </citation>
    <scope>NUCLEOTIDE SEQUENCE [LARGE SCALE GENOMIC DNA]</scope>
    <source>
        <strain evidence="1 2">GH4-78</strain>
    </source>
</reference>
<dbReference type="AlphaFoldDB" id="A0A4R5LNS5"/>
<protein>
    <recommendedName>
        <fullName evidence="3">Lipoprotein SmpA/OmlA domain-containing protein</fullName>
    </recommendedName>
</protein>
<proteinExistence type="predicted"/>
<dbReference type="EMBL" id="SMSE01000004">
    <property type="protein sequence ID" value="TDG11891.1"/>
    <property type="molecule type" value="Genomic_DNA"/>
</dbReference>
<dbReference type="OrthoDB" id="5737944at2"/>
<keyword evidence="2" id="KW-1185">Reference proteome</keyword>
<gene>
    <name evidence="1" type="ORF">E2F43_16120</name>
</gene>
<organism evidence="1 2">
    <name type="scientific">Seongchinamella unica</name>
    <dbReference type="NCBI Taxonomy" id="2547392"/>
    <lineage>
        <taxon>Bacteria</taxon>
        <taxon>Pseudomonadati</taxon>
        <taxon>Pseudomonadota</taxon>
        <taxon>Gammaproteobacteria</taxon>
        <taxon>Cellvibrionales</taxon>
        <taxon>Halieaceae</taxon>
        <taxon>Seongchinamella</taxon>
    </lineage>
</organism>
<dbReference type="Proteomes" id="UP000295554">
    <property type="component" value="Unassembled WGS sequence"/>
</dbReference>
<name>A0A4R5LNS5_9GAMM</name>
<accession>A0A4R5LNS5</accession>
<evidence type="ECO:0000313" key="2">
    <source>
        <dbReference type="Proteomes" id="UP000295554"/>
    </source>
</evidence>
<evidence type="ECO:0008006" key="3">
    <source>
        <dbReference type="Google" id="ProtNLM"/>
    </source>
</evidence>
<sequence length="122" mass="13423">MSNTMGAAVLLAVAVLVSGCAQYENKRGVLARWQDVSGHNLVAGKTTRQDVLDALGPPSQLIALGEETVLYYLFERSRGEGLVLIVYNQFKVDTRYDRAIFFFDANDRLTDFASDFAAADDP</sequence>
<dbReference type="RefSeq" id="WP_133214574.1">
    <property type="nucleotide sequence ID" value="NZ_SMSE01000004.1"/>
</dbReference>